<keyword evidence="6 11" id="KW-0067">ATP-binding</keyword>
<dbReference type="PROSITE" id="PS00995">
    <property type="entry name" value="TCP1_3"/>
    <property type="match status" value="1"/>
</dbReference>
<comment type="subunit">
    <text evidence="10">Heterooligomeric complex.</text>
</comment>
<dbReference type="InterPro" id="IPR027409">
    <property type="entry name" value="GroEL-like_apical_dom_sf"/>
</dbReference>
<dbReference type="OrthoDB" id="1748577at2759"/>
<dbReference type="InterPro" id="IPR027413">
    <property type="entry name" value="GROEL-like_equatorial_sf"/>
</dbReference>
<keyword evidence="13" id="KW-1185">Reference proteome</keyword>
<evidence type="ECO:0000256" key="3">
    <source>
        <dbReference type="ARBA" id="ARBA00016981"/>
    </source>
</evidence>
<gene>
    <name evidence="12" type="ORF">ILUMI_00862</name>
</gene>
<evidence type="ECO:0000256" key="11">
    <source>
        <dbReference type="RuleBase" id="RU004187"/>
    </source>
</evidence>
<dbReference type="InterPro" id="IPR002423">
    <property type="entry name" value="Cpn60/GroEL/TCP-1"/>
</dbReference>
<dbReference type="PANTHER" id="PTHR11353">
    <property type="entry name" value="CHAPERONIN"/>
    <property type="match status" value="1"/>
</dbReference>
<evidence type="ECO:0000256" key="7">
    <source>
        <dbReference type="ARBA" id="ARBA00023186"/>
    </source>
</evidence>
<dbReference type="GO" id="GO:0005737">
    <property type="term" value="C:cytoplasm"/>
    <property type="evidence" value="ECO:0007669"/>
    <property type="project" value="UniProtKB-SubCell"/>
</dbReference>
<dbReference type="PROSITE" id="PS00750">
    <property type="entry name" value="TCP1_1"/>
    <property type="match status" value="1"/>
</dbReference>
<comment type="caution">
    <text evidence="12">The sequence shown here is derived from an EMBL/GenBank/DDBJ whole genome shotgun (WGS) entry which is preliminary data.</text>
</comment>
<dbReference type="GO" id="GO:0016887">
    <property type="term" value="F:ATP hydrolysis activity"/>
    <property type="evidence" value="ECO:0007669"/>
    <property type="project" value="InterPro"/>
</dbReference>
<dbReference type="InterPro" id="IPR017998">
    <property type="entry name" value="Chaperone_TCP-1"/>
</dbReference>
<dbReference type="GO" id="GO:0005524">
    <property type="term" value="F:ATP binding"/>
    <property type="evidence" value="ECO:0007669"/>
    <property type="project" value="UniProtKB-KW"/>
</dbReference>
<dbReference type="InterPro" id="IPR027410">
    <property type="entry name" value="TCP-1-like_intermed_sf"/>
</dbReference>
<evidence type="ECO:0000256" key="8">
    <source>
        <dbReference type="ARBA" id="ARBA00029602"/>
    </source>
</evidence>
<dbReference type="SUPFAM" id="SSF48592">
    <property type="entry name" value="GroEL equatorial domain-like"/>
    <property type="match status" value="1"/>
</dbReference>
<dbReference type="InterPro" id="IPR002194">
    <property type="entry name" value="Chaperonin_TCP-1_CS"/>
</dbReference>
<evidence type="ECO:0000256" key="5">
    <source>
        <dbReference type="ARBA" id="ARBA00022741"/>
    </source>
</evidence>
<dbReference type="Gene3D" id="1.10.560.10">
    <property type="entry name" value="GroEL-like equatorial domain"/>
    <property type="match status" value="1"/>
</dbReference>
<dbReference type="NCBIfam" id="TIGR02346">
    <property type="entry name" value="chap_CCT_theta"/>
    <property type="match status" value="1"/>
</dbReference>
<dbReference type="SUPFAM" id="SSF52029">
    <property type="entry name" value="GroEL apical domain-like"/>
    <property type="match status" value="1"/>
</dbReference>
<dbReference type="PRINTS" id="PR00304">
    <property type="entry name" value="TCOMPLEXTCP1"/>
</dbReference>
<sequence>MALHVPKAPGFAQMLKEGARYFSGLEEAVFRNINACKEFAQSVRSAYGPNGMNKMVINHLEKQFVTSDAATIIRELDIEHPAAKLMILASEMQDSEVGDGTNFVIILAGALLESAEELLRMGVTPTEVAEGYEKAVDKALEILPQLICYEIKDYRNEEEVRKGINTAIQSKQYGNEDLLSNLVTKACISILPEQTTFNVDNVRVCKVLGSGLSKSEVVQGMVFKRQVEGEVSRVRDAKIAVYSCAVGIMQTETKGTVLIKTADELMNFSRGEETLLEAQIKAIADTGAKVIVAGAKFDDLALHFVNKYNMMAVRLNSKFDLRRLGKTVGATVLPRLVPPTAEELGYCDVVSVEELGDTPLVIFKIEGSESRISTVVVRGATDNYMDDIERAIDDGVNTFKCLTRDGRFVPGAGATEIELALNLARYADTLPGLEQYAVRKFAAALESFPKVLADNSGHRASAVVDKLLEAHQAGNKNYGVDIESANSVCDAVEKGILDLYVNKMWGLKYAVGAAATILRVDQIIMAKRAGGPKPRQGGGDNDDD</sequence>
<evidence type="ECO:0000256" key="9">
    <source>
        <dbReference type="ARBA" id="ARBA00058723"/>
    </source>
</evidence>
<accession>A0A8K0GPT1</accession>
<dbReference type="GO" id="GO:0140662">
    <property type="term" value="F:ATP-dependent protein folding chaperone"/>
    <property type="evidence" value="ECO:0007669"/>
    <property type="project" value="InterPro"/>
</dbReference>
<dbReference type="Gene3D" id="3.30.260.10">
    <property type="entry name" value="TCP-1-like chaperonin intermediate domain"/>
    <property type="match status" value="1"/>
</dbReference>
<evidence type="ECO:0000256" key="4">
    <source>
        <dbReference type="ARBA" id="ARBA00022490"/>
    </source>
</evidence>
<dbReference type="SUPFAM" id="SSF54849">
    <property type="entry name" value="GroEL-intermediate domain like"/>
    <property type="match status" value="1"/>
</dbReference>
<keyword evidence="5 11" id="KW-0547">Nucleotide-binding</keyword>
<comment type="subcellular location">
    <subcellularLocation>
        <location evidence="1">Cytoplasm</location>
    </subcellularLocation>
</comment>
<protein>
    <recommendedName>
        <fullName evidence="3">T-complex protein 1 subunit theta</fullName>
    </recommendedName>
    <alternativeName>
        <fullName evidence="8">CCT-theta</fullName>
    </alternativeName>
</protein>
<comment type="function">
    <text evidence="9">Molecular chaperone; assists the folding of proteins upon ATP hydrolysis. Known to play a role, in vitro, in the folding of actin and tubulin. Required for correct subcellular localization of pgl-1.</text>
</comment>
<organism evidence="12 13">
    <name type="scientific">Ignelater luminosus</name>
    <name type="common">Cucubano</name>
    <name type="synonym">Pyrophorus luminosus</name>
    <dbReference type="NCBI Taxonomy" id="2038154"/>
    <lineage>
        <taxon>Eukaryota</taxon>
        <taxon>Metazoa</taxon>
        <taxon>Ecdysozoa</taxon>
        <taxon>Arthropoda</taxon>
        <taxon>Hexapoda</taxon>
        <taxon>Insecta</taxon>
        <taxon>Pterygota</taxon>
        <taxon>Neoptera</taxon>
        <taxon>Endopterygota</taxon>
        <taxon>Coleoptera</taxon>
        <taxon>Polyphaga</taxon>
        <taxon>Elateriformia</taxon>
        <taxon>Elateroidea</taxon>
        <taxon>Elateridae</taxon>
        <taxon>Agrypninae</taxon>
        <taxon>Pyrophorini</taxon>
        <taxon>Ignelater</taxon>
    </lineage>
</organism>
<dbReference type="EMBL" id="VTPC01000566">
    <property type="protein sequence ID" value="KAF2905308.1"/>
    <property type="molecule type" value="Genomic_DNA"/>
</dbReference>
<dbReference type="Gene3D" id="3.50.7.10">
    <property type="entry name" value="GroEL"/>
    <property type="match status" value="1"/>
</dbReference>
<evidence type="ECO:0000313" key="13">
    <source>
        <dbReference type="Proteomes" id="UP000801492"/>
    </source>
</evidence>
<dbReference type="FunFam" id="3.50.7.10:FF:000008">
    <property type="entry name" value="T-complex protein 1 subunit theta"/>
    <property type="match status" value="1"/>
</dbReference>
<dbReference type="Pfam" id="PF00118">
    <property type="entry name" value="Cpn60_TCP1"/>
    <property type="match status" value="1"/>
</dbReference>
<reference evidence="12" key="1">
    <citation type="submission" date="2019-08" db="EMBL/GenBank/DDBJ databases">
        <title>The genome of the North American firefly Photinus pyralis.</title>
        <authorList>
            <consortium name="Photinus pyralis genome working group"/>
            <person name="Fallon T.R."/>
            <person name="Sander Lower S.E."/>
            <person name="Weng J.-K."/>
        </authorList>
    </citation>
    <scope>NUCLEOTIDE SEQUENCE</scope>
    <source>
        <strain evidence="12">TRF0915ILg1</strain>
        <tissue evidence="12">Whole body</tissue>
    </source>
</reference>
<comment type="similarity">
    <text evidence="2 11">Belongs to the TCP-1 chaperonin family.</text>
</comment>
<dbReference type="Proteomes" id="UP000801492">
    <property type="component" value="Unassembled WGS sequence"/>
</dbReference>
<dbReference type="CDD" id="cd03341">
    <property type="entry name" value="TCP1_theta"/>
    <property type="match status" value="1"/>
</dbReference>
<evidence type="ECO:0000256" key="1">
    <source>
        <dbReference type="ARBA" id="ARBA00004496"/>
    </source>
</evidence>
<keyword evidence="7 11" id="KW-0143">Chaperone</keyword>
<evidence type="ECO:0000256" key="6">
    <source>
        <dbReference type="ARBA" id="ARBA00022840"/>
    </source>
</evidence>
<name>A0A8K0GPT1_IGNLU</name>
<evidence type="ECO:0000256" key="10">
    <source>
        <dbReference type="ARBA" id="ARBA00064252"/>
    </source>
</evidence>
<evidence type="ECO:0000256" key="2">
    <source>
        <dbReference type="ARBA" id="ARBA00008020"/>
    </source>
</evidence>
<proteinExistence type="inferred from homology"/>
<dbReference type="GO" id="GO:0051082">
    <property type="term" value="F:unfolded protein binding"/>
    <property type="evidence" value="ECO:0007669"/>
    <property type="project" value="InterPro"/>
</dbReference>
<dbReference type="AlphaFoldDB" id="A0A8K0GPT1"/>
<keyword evidence="4" id="KW-0963">Cytoplasm</keyword>
<evidence type="ECO:0000313" key="12">
    <source>
        <dbReference type="EMBL" id="KAF2905308.1"/>
    </source>
</evidence>
<dbReference type="InterPro" id="IPR012721">
    <property type="entry name" value="Chap_CCT_theta"/>
</dbReference>